<dbReference type="PROSITE" id="PS51186">
    <property type="entry name" value="GNAT"/>
    <property type="match status" value="1"/>
</dbReference>
<protein>
    <submittedName>
        <fullName evidence="5">Ribosomal-protein-alanine N-acetyltransferase</fullName>
        <ecNumber evidence="5">2.3.1.267</ecNumber>
    </submittedName>
</protein>
<dbReference type="EC" id="2.3.1.267" evidence="5"/>
<dbReference type="Pfam" id="PF00583">
    <property type="entry name" value="Acetyltransf_1"/>
    <property type="match status" value="1"/>
</dbReference>
<name>A0A840Q575_9PSEU</name>
<sequence length="173" mass="19104">MTDYATTALRVLKLRRGDLKRCAELERMLFPGDDPWSWSAFAAELDQGHYYVGAYTDERLIGYAGLAVVGRAPHAEAEVHTIGVDPVHQGRGVGKALLRDLLARADEQRATTFLEVRTDNETAIEMYRKHGFEIVGLRKRYYQPSGADAHTMRRPASAAPTQAAETVTTEAGG</sequence>
<feature type="domain" description="N-acetyltransferase" evidence="4">
    <location>
        <begin position="9"/>
        <end position="157"/>
    </location>
</feature>
<evidence type="ECO:0000313" key="6">
    <source>
        <dbReference type="Proteomes" id="UP000584374"/>
    </source>
</evidence>
<keyword evidence="2 5" id="KW-0012">Acyltransferase</keyword>
<evidence type="ECO:0000256" key="1">
    <source>
        <dbReference type="ARBA" id="ARBA00022679"/>
    </source>
</evidence>
<dbReference type="InterPro" id="IPR016181">
    <property type="entry name" value="Acyl_CoA_acyltransferase"/>
</dbReference>
<feature type="region of interest" description="Disordered" evidence="3">
    <location>
        <begin position="147"/>
        <end position="173"/>
    </location>
</feature>
<keyword evidence="1 5" id="KW-0808">Transferase</keyword>
<evidence type="ECO:0000259" key="4">
    <source>
        <dbReference type="PROSITE" id="PS51186"/>
    </source>
</evidence>
<proteinExistence type="predicted"/>
<dbReference type="InterPro" id="IPR050832">
    <property type="entry name" value="Bact_Acetyltransf"/>
</dbReference>
<dbReference type="EMBL" id="JACHIW010000001">
    <property type="protein sequence ID" value="MBB5154831.1"/>
    <property type="molecule type" value="Genomic_DNA"/>
</dbReference>
<reference evidence="5 6" key="1">
    <citation type="submission" date="2020-08" db="EMBL/GenBank/DDBJ databases">
        <title>Sequencing the genomes of 1000 actinobacteria strains.</title>
        <authorList>
            <person name="Klenk H.-P."/>
        </authorList>
    </citation>
    <scope>NUCLEOTIDE SEQUENCE [LARGE SCALE GENOMIC DNA]</scope>
    <source>
        <strain evidence="5 6">DSM 45584</strain>
    </source>
</reference>
<feature type="compositionally biased region" description="Polar residues" evidence="3">
    <location>
        <begin position="159"/>
        <end position="173"/>
    </location>
</feature>
<organism evidence="5 6">
    <name type="scientific">Saccharopolyspora phatthalungensis</name>
    <dbReference type="NCBI Taxonomy" id="664693"/>
    <lineage>
        <taxon>Bacteria</taxon>
        <taxon>Bacillati</taxon>
        <taxon>Actinomycetota</taxon>
        <taxon>Actinomycetes</taxon>
        <taxon>Pseudonocardiales</taxon>
        <taxon>Pseudonocardiaceae</taxon>
        <taxon>Saccharopolyspora</taxon>
    </lineage>
</organism>
<dbReference type="SUPFAM" id="SSF55729">
    <property type="entry name" value="Acyl-CoA N-acyltransferases (Nat)"/>
    <property type="match status" value="1"/>
</dbReference>
<dbReference type="CDD" id="cd04301">
    <property type="entry name" value="NAT_SF"/>
    <property type="match status" value="1"/>
</dbReference>
<dbReference type="PANTHER" id="PTHR43877">
    <property type="entry name" value="AMINOALKYLPHOSPHONATE N-ACETYLTRANSFERASE-RELATED-RELATED"/>
    <property type="match status" value="1"/>
</dbReference>
<dbReference type="InterPro" id="IPR000182">
    <property type="entry name" value="GNAT_dom"/>
</dbReference>
<comment type="caution">
    <text evidence="5">The sequence shown here is derived from an EMBL/GenBank/DDBJ whole genome shotgun (WGS) entry which is preliminary data.</text>
</comment>
<dbReference type="Gene3D" id="3.40.630.30">
    <property type="match status" value="1"/>
</dbReference>
<dbReference type="NCBIfam" id="TIGR01575">
    <property type="entry name" value="rimI"/>
    <property type="match status" value="1"/>
</dbReference>
<evidence type="ECO:0000313" key="5">
    <source>
        <dbReference type="EMBL" id="MBB5154831.1"/>
    </source>
</evidence>
<dbReference type="GO" id="GO:0008999">
    <property type="term" value="F:protein-N-terminal-alanine acetyltransferase activity"/>
    <property type="evidence" value="ECO:0007669"/>
    <property type="project" value="UniProtKB-EC"/>
</dbReference>
<gene>
    <name evidence="5" type="ORF">BJ970_002365</name>
</gene>
<keyword evidence="6" id="KW-1185">Reference proteome</keyword>
<dbReference type="InterPro" id="IPR006464">
    <property type="entry name" value="AcTrfase_RimI/Ard1"/>
</dbReference>
<dbReference type="AlphaFoldDB" id="A0A840Q575"/>
<accession>A0A840Q575</accession>
<evidence type="ECO:0000256" key="2">
    <source>
        <dbReference type="ARBA" id="ARBA00023315"/>
    </source>
</evidence>
<evidence type="ECO:0000256" key="3">
    <source>
        <dbReference type="SAM" id="MobiDB-lite"/>
    </source>
</evidence>
<dbReference type="Proteomes" id="UP000584374">
    <property type="component" value="Unassembled WGS sequence"/>
</dbReference>